<sequence length="48" mass="5875">NFLFQNFILSDAYRIETHLLYYRVFRDLVELLRSLCLMNMVRMPYAQG</sequence>
<feature type="non-terminal residue" evidence="1">
    <location>
        <position position="1"/>
    </location>
</feature>
<name>A0ABN9H6R8_9NEOB</name>
<reference evidence="1" key="1">
    <citation type="submission" date="2023-05" db="EMBL/GenBank/DDBJ databases">
        <authorList>
            <person name="Stuckert A."/>
        </authorList>
    </citation>
    <scope>NUCLEOTIDE SEQUENCE</scope>
</reference>
<dbReference type="Proteomes" id="UP001162483">
    <property type="component" value="Unassembled WGS sequence"/>
</dbReference>
<accession>A0ABN9H6R8</accession>
<organism evidence="1 2">
    <name type="scientific">Staurois parvus</name>
    <dbReference type="NCBI Taxonomy" id="386267"/>
    <lineage>
        <taxon>Eukaryota</taxon>
        <taxon>Metazoa</taxon>
        <taxon>Chordata</taxon>
        <taxon>Craniata</taxon>
        <taxon>Vertebrata</taxon>
        <taxon>Euteleostomi</taxon>
        <taxon>Amphibia</taxon>
        <taxon>Batrachia</taxon>
        <taxon>Anura</taxon>
        <taxon>Neobatrachia</taxon>
        <taxon>Ranoidea</taxon>
        <taxon>Ranidae</taxon>
        <taxon>Staurois</taxon>
    </lineage>
</organism>
<proteinExistence type="predicted"/>
<protein>
    <recommendedName>
        <fullName evidence="3">Maturase K</fullName>
    </recommendedName>
</protein>
<comment type="caution">
    <text evidence="1">The sequence shown here is derived from an EMBL/GenBank/DDBJ whole genome shotgun (WGS) entry which is preliminary data.</text>
</comment>
<evidence type="ECO:0000313" key="2">
    <source>
        <dbReference type="Proteomes" id="UP001162483"/>
    </source>
</evidence>
<gene>
    <name evidence="1" type="ORF">SPARVUS_LOCUS15490776</name>
</gene>
<evidence type="ECO:0008006" key="3">
    <source>
        <dbReference type="Google" id="ProtNLM"/>
    </source>
</evidence>
<keyword evidence="2" id="KW-1185">Reference proteome</keyword>
<dbReference type="EMBL" id="CATNWA010020165">
    <property type="protein sequence ID" value="CAI9617019.1"/>
    <property type="molecule type" value="Genomic_DNA"/>
</dbReference>
<evidence type="ECO:0000313" key="1">
    <source>
        <dbReference type="EMBL" id="CAI9617019.1"/>
    </source>
</evidence>